<dbReference type="AlphaFoldDB" id="A0AAV7N8G8"/>
<evidence type="ECO:0000313" key="2">
    <source>
        <dbReference type="Proteomes" id="UP001066276"/>
    </source>
</evidence>
<proteinExistence type="predicted"/>
<dbReference type="EMBL" id="JANPWB010000013">
    <property type="protein sequence ID" value="KAJ1110974.1"/>
    <property type="molecule type" value="Genomic_DNA"/>
</dbReference>
<accession>A0AAV7N8G8</accession>
<keyword evidence="2" id="KW-1185">Reference proteome</keyword>
<evidence type="ECO:0000313" key="1">
    <source>
        <dbReference type="EMBL" id="KAJ1110974.1"/>
    </source>
</evidence>
<reference evidence="1" key="1">
    <citation type="journal article" date="2022" name="bioRxiv">
        <title>Sequencing and chromosome-scale assembly of the giantPleurodeles waltlgenome.</title>
        <authorList>
            <person name="Brown T."/>
            <person name="Elewa A."/>
            <person name="Iarovenko S."/>
            <person name="Subramanian E."/>
            <person name="Araus A.J."/>
            <person name="Petzold A."/>
            <person name="Susuki M."/>
            <person name="Suzuki K.-i.T."/>
            <person name="Hayashi T."/>
            <person name="Toyoda A."/>
            <person name="Oliveira C."/>
            <person name="Osipova E."/>
            <person name="Leigh N.D."/>
            <person name="Simon A."/>
            <person name="Yun M.H."/>
        </authorList>
    </citation>
    <scope>NUCLEOTIDE SEQUENCE</scope>
    <source>
        <strain evidence="1">20211129_DDA</strain>
        <tissue evidence="1">Liver</tissue>
    </source>
</reference>
<organism evidence="1 2">
    <name type="scientific">Pleurodeles waltl</name>
    <name type="common">Iberian ribbed newt</name>
    <dbReference type="NCBI Taxonomy" id="8319"/>
    <lineage>
        <taxon>Eukaryota</taxon>
        <taxon>Metazoa</taxon>
        <taxon>Chordata</taxon>
        <taxon>Craniata</taxon>
        <taxon>Vertebrata</taxon>
        <taxon>Euteleostomi</taxon>
        <taxon>Amphibia</taxon>
        <taxon>Batrachia</taxon>
        <taxon>Caudata</taxon>
        <taxon>Salamandroidea</taxon>
        <taxon>Salamandridae</taxon>
        <taxon>Pleurodelinae</taxon>
        <taxon>Pleurodeles</taxon>
    </lineage>
</organism>
<name>A0AAV7N8G8_PLEWA</name>
<protein>
    <submittedName>
        <fullName evidence="1">Uncharacterized protein</fullName>
    </submittedName>
</protein>
<dbReference type="Proteomes" id="UP001066276">
    <property type="component" value="Chromosome 9"/>
</dbReference>
<comment type="caution">
    <text evidence="1">The sequence shown here is derived from an EMBL/GenBank/DDBJ whole genome shotgun (WGS) entry which is preliminary data.</text>
</comment>
<sequence>MHHYKPARSLVALTEALRLSAWLRRALISGPSVHIRGYWLRNVNKDPLNNPSPLGRVSSMRTRMQHV</sequence>
<gene>
    <name evidence="1" type="ORF">NDU88_008320</name>
</gene>